<feature type="compositionally biased region" description="Basic and acidic residues" evidence="3">
    <location>
        <begin position="421"/>
        <end position="432"/>
    </location>
</feature>
<dbReference type="InterPro" id="IPR000560">
    <property type="entry name" value="His_Pase_clade-2"/>
</dbReference>
<proteinExistence type="inferred from homology"/>
<evidence type="ECO:0000313" key="5">
    <source>
        <dbReference type="Proteomes" id="UP000738359"/>
    </source>
</evidence>
<evidence type="ECO:0008006" key="6">
    <source>
        <dbReference type="Google" id="ProtNLM"/>
    </source>
</evidence>
<comment type="similarity">
    <text evidence="1">Belongs to the histidine acid phosphatase family.</text>
</comment>
<evidence type="ECO:0000313" key="4">
    <source>
        <dbReference type="EMBL" id="KAF9950184.1"/>
    </source>
</evidence>
<dbReference type="Proteomes" id="UP000738359">
    <property type="component" value="Unassembled WGS sequence"/>
</dbReference>
<keyword evidence="2" id="KW-0378">Hydrolase</keyword>
<reference evidence="4" key="1">
    <citation type="journal article" date="2020" name="Fungal Divers.">
        <title>Resolving the Mortierellaceae phylogeny through synthesis of multi-gene phylogenetics and phylogenomics.</title>
        <authorList>
            <person name="Vandepol N."/>
            <person name="Liber J."/>
            <person name="Desiro A."/>
            <person name="Na H."/>
            <person name="Kennedy M."/>
            <person name="Barry K."/>
            <person name="Grigoriev I.V."/>
            <person name="Miller A.N."/>
            <person name="O'Donnell K."/>
            <person name="Stajich J.E."/>
            <person name="Bonito G."/>
        </authorList>
    </citation>
    <scope>NUCLEOTIDE SEQUENCE</scope>
    <source>
        <strain evidence="4">CK1249</strain>
    </source>
</reference>
<dbReference type="EMBL" id="JAAAHY010001331">
    <property type="protein sequence ID" value="KAF9950184.1"/>
    <property type="molecule type" value="Genomic_DNA"/>
</dbReference>
<dbReference type="OrthoDB" id="10257284at2759"/>
<feature type="region of interest" description="Disordered" evidence="3">
    <location>
        <begin position="454"/>
        <end position="483"/>
    </location>
</feature>
<protein>
    <recommendedName>
        <fullName evidence="6">Acid phosphatase</fullName>
    </recommendedName>
</protein>
<dbReference type="PANTHER" id="PTHR11567">
    <property type="entry name" value="ACID PHOSPHATASE-RELATED"/>
    <property type="match status" value="1"/>
</dbReference>
<name>A0A9P6IVS9_MORAP</name>
<gene>
    <name evidence="4" type="ORF">BGZ70_001475</name>
</gene>
<dbReference type="Gene3D" id="1.10.555.10">
    <property type="entry name" value="Rho GTPase activation protein"/>
    <property type="match status" value="1"/>
</dbReference>
<dbReference type="CDD" id="cd07061">
    <property type="entry name" value="HP_HAP_like"/>
    <property type="match status" value="1"/>
</dbReference>
<dbReference type="SUPFAM" id="SSF53254">
    <property type="entry name" value="Phosphoglycerate mutase-like"/>
    <property type="match status" value="1"/>
</dbReference>
<keyword evidence="5" id="KW-1185">Reference proteome</keyword>
<dbReference type="SUPFAM" id="SSF48350">
    <property type="entry name" value="GTPase activation domain, GAP"/>
    <property type="match status" value="1"/>
</dbReference>
<dbReference type="InterPro" id="IPR008936">
    <property type="entry name" value="Rho_GTPase_activation_prot"/>
</dbReference>
<evidence type="ECO:0000256" key="2">
    <source>
        <dbReference type="ARBA" id="ARBA00022801"/>
    </source>
</evidence>
<comment type="caution">
    <text evidence="4">The sequence shown here is derived from an EMBL/GenBank/DDBJ whole genome shotgun (WGS) entry which is preliminary data.</text>
</comment>
<dbReference type="GO" id="GO:0016791">
    <property type="term" value="F:phosphatase activity"/>
    <property type="evidence" value="ECO:0007669"/>
    <property type="project" value="TreeGrafter"/>
</dbReference>
<dbReference type="Pfam" id="PF00328">
    <property type="entry name" value="His_Phos_2"/>
    <property type="match status" value="2"/>
</dbReference>
<dbReference type="AlphaFoldDB" id="A0A9P6IVS9"/>
<dbReference type="PANTHER" id="PTHR11567:SF110">
    <property type="entry name" value="2-PHOSPHOXYLOSE PHOSPHATASE 1"/>
    <property type="match status" value="1"/>
</dbReference>
<feature type="region of interest" description="Disordered" evidence="3">
    <location>
        <begin position="413"/>
        <end position="432"/>
    </location>
</feature>
<accession>A0A9P6IVS9</accession>
<dbReference type="Gene3D" id="3.40.50.1240">
    <property type="entry name" value="Phosphoglycerate mutase-like"/>
    <property type="match status" value="1"/>
</dbReference>
<dbReference type="InterPro" id="IPR050645">
    <property type="entry name" value="Histidine_acid_phosphatase"/>
</dbReference>
<feature type="compositionally biased region" description="Polar residues" evidence="3">
    <location>
        <begin position="348"/>
        <end position="382"/>
    </location>
</feature>
<evidence type="ECO:0000256" key="3">
    <source>
        <dbReference type="SAM" id="MobiDB-lite"/>
    </source>
</evidence>
<dbReference type="InterPro" id="IPR029033">
    <property type="entry name" value="His_PPase_superfam"/>
</dbReference>
<sequence length="907" mass="101663">MFRLVHKRLAASRELESLKQEFNQCSLPIEFVHRTVVACVDEIMERGLNHPFILKNPYPPSVVAALVTLMLDPERRDLFSLKCTRIDTVAGVMLAVLKNLRESIVPLEIQGELTSGKALLIELLNLSLAILNRSSFNRVKPDMLASVLGPYIFATQHATILQHTPQQAYSFGWGVALVNDIKRCSKMFYVLLGGYRRQVLGPDDWDDYGLNSAVPSGLGMLPGPALPPSSSRGQVRQWLGSTATIHSIGGMGSARSDPEEDQAHYLGHSNRHRLHQSVPQLRIVTENVDSPRYTRGSLSQYGMVRNVSTTLTESIRAAAAQEAKQWNVRRSNSGSKGPAALEHLRGSQHGQQQQYSNGYSRESGGSWNSRQQRGQPSTVEQRQQDLFQHRFKGDYASGTEGINELSQVLRRHNIRGSSHGADTKDDGSGRMDDIARQREEKRLAIEQMIRSCRGTGLGFTPREGGAEGIRSNQQPEHSSLEGVDEDYGDDLGTAHGRNRYCQAQRPSLGTYPSPKVQDSTLVHSQLFVRHGDRTPIIVLPLDVDISWDCTNTSTYSFSGVNQQGGEPFQYANVLAHQVVSIPPDSPFAATNMWKGNCIPGQLTSVGAMQHRGLGAALRRIYIGKYKLLPATYDPEIVQIRSTDVWRTKQSAENFMAGMYGIPGQYKRSSLPVLQIHTLPSEIEYLYMNDKVCPRMNQLRAEAQKSSTVLKKLHQDNVEFEKELIDILGAERPWNGYMDTVLPRVCHDQPLQCRKKDGVERCVNSSFLERILENVGIQTAEVYRDMKGMFEVLQLGIGPVANDIKQNLLAAKDNGKVRFQFYSGHDTTIAPILGMLDAEDMRWPPYASNILIELWKTPKGHHFVRVLYNHMVLETASGWCDLEWCPLDKFVAYLDRFILKDLISQCQL</sequence>
<organism evidence="4 5">
    <name type="scientific">Mortierella alpina</name>
    <name type="common">Oleaginous fungus</name>
    <name type="synonym">Mortierella renispora</name>
    <dbReference type="NCBI Taxonomy" id="64518"/>
    <lineage>
        <taxon>Eukaryota</taxon>
        <taxon>Fungi</taxon>
        <taxon>Fungi incertae sedis</taxon>
        <taxon>Mucoromycota</taxon>
        <taxon>Mortierellomycotina</taxon>
        <taxon>Mortierellomycetes</taxon>
        <taxon>Mortierellales</taxon>
        <taxon>Mortierellaceae</taxon>
        <taxon>Mortierella</taxon>
    </lineage>
</organism>
<evidence type="ECO:0000256" key="1">
    <source>
        <dbReference type="ARBA" id="ARBA00005375"/>
    </source>
</evidence>
<feature type="region of interest" description="Disordered" evidence="3">
    <location>
        <begin position="322"/>
        <end position="382"/>
    </location>
</feature>